<comment type="caution">
    <text evidence="3">The sequence shown here is derived from an EMBL/GenBank/DDBJ whole genome shotgun (WGS) entry which is preliminary data.</text>
</comment>
<protein>
    <recommendedName>
        <fullName evidence="5">Ricin B lectin domain-containing protein</fullName>
    </recommendedName>
</protein>
<name>A0ABT4LQE3_9PROT</name>
<dbReference type="Proteomes" id="UP001069802">
    <property type="component" value="Unassembled WGS sequence"/>
</dbReference>
<dbReference type="RefSeq" id="WP_269425232.1">
    <property type="nucleotide sequence ID" value="NZ_JAPWGY010000018.1"/>
</dbReference>
<evidence type="ECO:0008006" key="5">
    <source>
        <dbReference type="Google" id="ProtNLM"/>
    </source>
</evidence>
<organism evidence="3 4">
    <name type="scientific">Kiloniella laminariae</name>
    <dbReference type="NCBI Taxonomy" id="454162"/>
    <lineage>
        <taxon>Bacteria</taxon>
        <taxon>Pseudomonadati</taxon>
        <taxon>Pseudomonadota</taxon>
        <taxon>Alphaproteobacteria</taxon>
        <taxon>Rhodospirillales</taxon>
        <taxon>Kiloniellaceae</taxon>
        <taxon>Kiloniella</taxon>
    </lineage>
</organism>
<evidence type="ECO:0000313" key="3">
    <source>
        <dbReference type="EMBL" id="MCZ4283110.1"/>
    </source>
</evidence>
<evidence type="ECO:0000256" key="1">
    <source>
        <dbReference type="SAM" id="MobiDB-lite"/>
    </source>
</evidence>
<feature type="region of interest" description="Disordered" evidence="1">
    <location>
        <begin position="129"/>
        <end position="151"/>
    </location>
</feature>
<gene>
    <name evidence="3" type="ORF">O4H49_20160</name>
</gene>
<proteinExistence type="predicted"/>
<accession>A0ABT4LQE3</accession>
<reference evidence="3" key="1">
    <citation type="submission" date="2022-12" db="EMBL/GenBank/DDBJ databases">
        <title>Bacterial isolates from different developmental stages of Nematostella vectensis.</title>
        <authorList>
            <person name="Fraune S."/>
        </authorList>
    </citation>
    <scope>NUCLEOTIDE SEQUENCE</scope>
    <source>
        <strain evidence="3">G21630-S1</strain>
    </source>
</reference>
<dbReference type="EMBL" id="JAPWGY010000018">
    <property type="protein sequence ID" value="MCZ4283110.1"/>
    <property type="molecule type" value="Genomic_DNA"/>
</dbReference>
<evidence type="ECO:0000313" key="4">
    <source>
        <dbReference type="Proteomes" id="UP001069802"/>
    </source>
</evidence>
<sequence>MKKLFYTTALCSVAIGSIALAQTPPTPPETYTESTTFSAPVDTTSKTVSLGEQTKPLAITKLLMKGSTITDKPAKVSAAISSLKDDPRLSGKNLSSIEINGNSIPTRQGADQQLKIRWTTVTNTETEKKKLLNEPLESDLSSTSADKAVDAKGDQDALIETILELLEDNPSPAEEKPAEEDTGSKNTASAAPPAAGGSKPDNDIASNYKTDPVQPEVKEKDPVYSTSSAGCSPRIDTAQGKVILQEQTLIDGSPQNDCQDTLTSYPIQKDYAICGDTVDLPNRKATAQYREFYVGQDLSTSYISQDCKPDPDLVFLVEEDAASCGWQTDNQAMTATKEVRLFYNNRTGQRVELSSCQPSTLIPVETTVLNTSVCNPRNDTNQTFERGQISWMYKNVQQLSGTCIDTGVTWAHFEDTSVCSDVVDWTKSEVYAQSRTSYINADNQKVYIDATCSPLVTTAYGLKNTTASCEASFVDDFPAQRTFGTRKWYYEKEGSPVYVTDCVKDDDTFFAHQTRVTGWVNNDVMLQSLPETETFITAYNAEIVRKPSSVSSEAIATPYDLERIDEVPSTVTYQGCEKTTETIEAEVYLRPDQTYFNRPIGPGQTVGPVNSCGTIIQQPVWKLLTDSGLIQGGIEWHQTSPTGCGKENENPCRDQFRRYTRSATFQGIRVLQREDGESITQTSTKNNGYTCYSQLWLARQSVPSNTGPCPTTYTAGAVYSWNQAEGW</sequence>
<feature type="signal peptide" evidence="2">
    <location>
        <begin position="1"/>
        <end position="21"/>
    </location>
</feature>
<feature type="compositionally biased region" description="Low complexity" evidence="1">
    <location>
        <begin position="188"/>
        <end position="198"/>
    </location>
</feature>
<feature type="region of interest" description="Disordered" evidence="1">
    <location>
        <begin position="165"/>
        <end position="232"/>
    </location>
</feature>
<feature type="chain" id="PRO_5046194287" description="Ricin B lectin domain-containing protein" evidence="2">
    <location>
        <begin position="22"/>
        <end position="727"/>
    </location>
</feature>
<keyword evidence="2" id="KW-0732">Signal</keyword>
<keyword evidence="4" id="KW-1185">Reference proteome</keyword>
<evidence type="ECO:0000256" key="2">
    <source>
        <dbReference type="SAM" id="SignalP"/>
    </source>
</evidence>